<organism evidence="1">
    <name type="scientific">Drosophila melanogaster</name>
    <name type="common">Fruit fly</name>
    <dbReference type="NCBI Taxonomy" id="7227"/>
    <lineage>
        <taxon>Eukaryota</taxon>
        <taxon>Metazoa</taxon>
        <taxon>Ecdysozoa</taxon>
        <taxon>Arthropoda</taxon>
        <taxon>Hexapoda</taxon>
        <taxon>Insecta</taxon>
        <taxon>Pterygota</taxon>
        <taxon>Neoptera</taxon>
        <taxon>Endopterygota</taxon>
        <taxon>Diptera</taxon>
        <taxon>Brachycera</taxon>
        <taxon>Muscomorpha</taxon>
        <taxon>Ephydroidea</taxon>
        <taxon>Drosophilidae</taxon>
        <taxon>Drosophila</taxon>
        <taxon>Sophophora</taxon>
    </lineage>
</organism>
<reference evidence="1" key="1">
    <citation type="journal article" date="2003" name="Genome Biol.">
        <title>An integrated gene annotation and transcriptional profiling approach towards the full gene content of the Drosophila genome.</title>
        <authorList>
            <person name="Hild M."/>
            <person name="Beckmann B."/>
            <person name="Haas S.A."/>
            <person name="Koch B."/>
            <person name="Solovyev V."/>
            <person name="Busold C."/>
            <person name="Fellenberg K."/>
            <person name="Boutros M."/>
            <person name="Vingron M."/>
            <person name="Sauer F."/>
            <person name="Hoheisel J.D."/>
            <person name="Paro R."/>
        </authorList>
    </citation>
    <scope>NUCLEOTIDE SEQUENCE</scope>
</reference>
<name>Q6IJ97_DROME</name>
<dbReference type="EMBL" id="BK002819">
    <property type="protein sequence ID" value="DAA04324.1"/>
    <property type="molecule type" value="Genomic_DNA"/>
</dbReference>
<evidence type="ECO:0000313" key="1">
    <source>
        <dbReference type="EMBL" id="DAA04324.1"/>
    </source>
</evidence>
<protein>
    <submittedName>
        <fullName evidence="1">HDC15592</fullName>
    </submittedName>
</protein>
<dbReference type="AlphaFoldDB" id="Q6IJ97"/>
<accession>Q6IJ97</accession>
<gene>
    <name evidence="1" type="ORF">HDC15592</name>
</gene>
<proteinExistence type="predicted"/>
<sequence length="79" mass="8170">MCALRVNINRNEVDGQSCIILSALCIYTNGTRQSESGSIACPSQQSNKWAAPSMRVTLNAMDGWMDGGCGGGDGNGDGG</sequence>